<organism evidence="2 4">
    <name type="scientific">Thiothrix caldifontis</name>
    <dbReference type="NCBI Taxonomy" id="525918"/>
    <lineage>
        <taxon>Bacteria</taxon>
        <taxon>Pseudomonadati</taxon>
        <taxon>Pseudomonadota</taxon>
        <taxon>Gammaproteobacteria</taxon>
        <taxon>Thiotrichales</taxon>
        <taxon>Thiotrichaceae</taxon>
        <taxon>Thiothrix</taxon>
    </lineage>
</organism>
<dbReference type="RefSeq" id="WP_175517813.1">
    <property type="nucleotide sequence ID" value="NZ_FNQP01000003.1"/>
</dbReference>
<dbReference type="EMBL" id="FNQP01000012">
    <property type="protein sequence ID" value="SEA75232.1"/>
    <property type="molecule type" value="Genomic_DNA"/>
</dbReference>
<evidence type="ECO:0000313" key="4">
    <source>
        <dbReference type="Proteomes" id="UP000199397"/>
    </source>
</evidence>
<reference evidence="2 4" key="1">
    <citation type="submission" date="2016-10" db="EMBL/GenBank/DDBJ databases">
        <authorList>
            <person name="de Groot N.N."/>
        </authorList>
    </citation>
    <scope>NUCLEOTIDE SEQUENCE [LARGE SCALE GENOMIC DNA]</scope>
    <source>
        <strain evidence="2 4">DSM 21228</strain>
    </source>
</reference>
<dbReference type="AlphaFoldDB" id="A0A1H4FK32"/>
<sequence length="52" mass="5525">MLEAFYQAASLSDAGGKMGSLFLNGLNTFGEAALGYFPQSGEHDPVLDEDNQ</sequence>
<accession>A0A1H4FK32</accession>
<evidence type="ECO:0000313" key="3">
    <source>
        <dbReference type="EMBL" id="SEB03656.1"/>
    </source>
</evidence>
<protein>
    <submittedName>
        <fullName evidence="2">Uncharacterized protein</fullName>
    </submittedName>
</protein>
<evidence type="ECO:0000313" key="1">
    <source>
        <dbReference type="EMBL" id="SEA75232.1"/>
    </source>
</evidence>
<dbReference type="EMBL" id="FNQP01000027">
    <property type="protein sequence ID" value="SEB03656.1"/>
    <property type="molecule type" value="Genomic_DNA"/>
</dbReference>
<keyword evidence="4" id="KW-1185">Reference proteome</keyword>
<dbReference type="EMBL" id="FNQP01000021">
    <property type="protein sequence ID" value="SEA97635.1"/>
    <property type="molecule type" value="Genomic_DNA"/>
</dbReference>
<gene>
    <name evidence="1" type="ORF">SAMN05660964_02366</name>
    <name evidence="2" type="ORF">SAMN05660964_03012</name>
    <name evidence="3" type="ORF">SAMN05660964_03233</name>
</gene>
<evidence type="ECO:0000313" key="2">
    <source>
        <dbReference type="EMBL" id="SEA97635.1"/>
    </source>
</evidence>
<name>A0A1H4FK32_9GAMM</name>
<proteinExistence type="predicted"/>
<dbReference type="Proteomes" id="UP000199397">
    <property type="component" value="Unassembled WGS sequence"/>
</dbReference>